<gene>
    <name evidence="1" type="ORF">Csa_6G037510</name>
</gene>
<dbReference type="Gramene" id="KGN45954">
    <property type="protein sequence ID" value="KGN45954"/>
    <property type="gene ID" value="Csa_6G037510"/>
</dbReference>
<reference evidence="1 2" key="2">
    <citation type="journal article" date="2009" name="PLoS ONE">
        <title>An integrated genetic and cytogenetic map of the cucumber genome.</title>
        <authorList>
            <person name="Ren Y."/>
            <person name="Zhang Z."/>
            <person name="Liu J."/>
            <person name="Staub J.E."/>
            <person name="Han Y."/>
            <person name="Cheng Z."/>
            <person name="Li X."/>
            <person name="Lu J."/>
            <person name="Miao H."/>
            <person name="Kang H."/>
            <person name="Xie B."/>
            <person name="Gu X."/>
            <person name="Wang X."/>
            <person name="Du Y."/>
            <person name="Jin W."/>
            <person name="Huang S."/>
        </authorList>
    </citation>
    <scope>NUCLEOTIDE SEQUENCE [LARGE SCALE GENOMIC DNA]</scope>
    <source>
        <strain evidence="2">cv. 9930</strain>
    </source>
</reference>
<dbReference type="AlphaFoldDB" id="A0A0A0KAU6"/>
<reference evidence="1 2" key="4">
    <citation type="journal article" date="2011" name="BMC Genomics">
        <title>RNA-Seq improves annotation of protein-coding genes in the cucumber genome.</title>
        <authorList>
            <person name="Li Z."/>
            <person name="Zhang Z."/>
            <person name="Yan P."/>
            <person name="Huang S."/>
            <person name="Fei Z."/>
            <person name="Lin K."/>
        </authorList>
    </citation>
    <scope>NUCLEOTIDE SEQUENCE [LARGE SCALE GENOMIC DNA]</scope>
    <source>
        <strain evidence="2">cv. 9930</strain>
    </source>
</reference>
<reference evidence="1 2" key="3">
    <citation type="journal article" date="2010" name="BMC Genomics">
        <title>Transcriptome sequencing and comparative analysis of cucumber flowers with different sex types.</title>
        <authorList>
            <person name="Guo S."/>
            <person name="Zheng Y."/>
            <person name="Joung J.G."/>
            <person name="Liu S."/>
            <person name="Zhang Z."/>
            <person name="Crasta O.R."/>
            <person name="Sobral B.W."/>
            <person name="Xu Y."/>
            <person name="Huang S."/>
            <person name="Fei Z."/>
        </authorList>
    </citation>
    <scope>NUCLEOTIDE SEQUENCE [LARGE SCALE GENOMIC DNA]</scope>
    <source>
        <strain evidence="2">cv. 9930</strain>
    </source>
</reference>
<dbReference type="EMBL" id="CM002927">
    <property type="protein sequence ID" value="KGN45954.1"/>
    <property type="molecule type" value="Genomic_DNA"/>
</dbReference>
<dbReference type="Proteomes" id="UP000029981">
    <property type="component" value="Chromosome 6"/>
</dbReference>
<proteinExistence type="predicted"/>
<reference evidence="1 2" key="1">
    <citation type="journal article" date="2009" name="Nat. Genet.">
        <title>The genome of the cucumber, Cucumis sativus L.</title>
        <authorList>
            <person name="Huang S."/>
            <person name="Li R."/>
            <person name="Zhang Z."/>
            <person name="Li L."/>
            <person name="Gu X."/>
            <person name="Fan W."/>
            <person name="Lucas W.J."/>
            <person name="Wang X."/>
            <person name="Xie B."/>
            <person name="Ni P."/>
            <person name="Ren Y."/>
            <person name="Zhu H."/>
            <person name="Li J."/>
            <person name="Lin K."/>
            <person name="Jin W."/>
            <person name="Fei Z."/>
            <person name="Li G."/>
            <person name="Staub J."/>
            <person name="Kilian A."/>
            <person name="van der Vossen E.A."/>
            <person name="Wu Y."/>
            <person name="Guo J."/>
            <person name="He J."/>
            <person name="Jia Z."/>
            <person name="Ren Y."/>
            <person name="Tian G."/>
            <person name="Lu Y."/>
            <person name="Ruan J."/>
            <person name="Qian W."/>
            <person name="Wang M."/>
            <person name="Huang Q."/>
            <person name="Li B."/>
            <person name="Xuan Z."/>
            <person name="Cao J."/>
            <person name="Asan"/>
            <person name="Wu Z."/>
            <person name="Zhang J."/>
            <person name="Cai Q."/>
            <person name="Bai Y."/>
            <person name="Zhao B."/>
            <person name="Han Y."/>
            <person name="Li Y."/>
            <person name="Li X."/>
            <person name="Wang S."/>
            <person name="Shi Q."/>
            <person name="Liu S."/>
            <person name="Cho W.K."/>
            <person name="Kim J.Y."/>
            <person name="Xu Y."/>
            <person name="Heller-Uszynska K."/>
            <person name="Miao H."/>
            <person name="Cheng Z."/>
            <person name="Zhang S."/>
            <person name="Wu J."/>
            <person name="Yang Y."/>
            <person name="Kang H."/>
            <person name="Li M."/>
            <person name="Liang H."/>
            <person name="Ren X."/>
            <person name="Shi Z."/>
            <person name="Wen M."/>
            <person name="Jian M."/>
            <person name="Yang H."/>
            <person name="Zhang G."/>
            <person name="Yang Z."/>
            <person name="Chen R."/>
            <person name="Liu S."/>
            <person name="Li J."/>
            <person name="Ma L."/>
            <person name="Liu H."/>
            <person name="Zhou Y."/>
            <person name="Zhao J."/>
            <person name="Fang X."/>
            <person name="Li G."/>
            <person name="Fang L."/>
            <person name="Li Y."/>
            <person name="Liu D."/>
            <person name="Zheng H."/>
            <person name="Zhang Y."/>
            <person name="Qin N."/>
            <person name="Li Z."/>
            <person name="Yang G."/>
            <person name="Yang S."/>
            <person name="Bolund L."/>
            <person name="Kristiansen K."/>
            <person name="Zheng H."/>
            <person name="Li S."/>
            <person name="Zhang X."/>
            <person name="Yang H."/>
            <person name="Wang J."/>
            <person name="Sun R."/>
            <person name="Zhang B."/>
            <person name="Jiang S."/>
            <person name="Wang J."/>
            <person name="Du Y."/>
            <person name="Li S."/>
        </authorList>
    </citation>
    <scope>NUCLEOTIDE SEQUENCE [LARGE SCALE GENOMIC DNA]</scope>
    <source>
        <strain evidence="2">cv. 9930</strain>
    </source>
</reference>
<sequence length="111" mass="12313">MIFLLHLSKSHTTSSLNSCHCHHQCPSYPALTLALVSFTVCSSPLSRNPRLFHVRLFTNIKTLNSFTLCSPPSSKTFIHVGDQLSPPLYTARSYLSLTTIVGNIFLFGEVC</sequence>
<evidence type="ECO:0000313" key="1">
    <source>
        <dbReference type="EMBL" id="KGN45954.1"/>
    </source>
</evidence>
<accession>A0A0A0KAU6</accession>
<evidence type="ECO:0000313" key="2">
    <source>
        <dbReference type="Proteomes" id="UP000029981"/>
    </source>
</evidence>
<organism evidence="1 2">
    <name type="scientific">Cucumis sativus</name>
    <name type="common">Cucumber</name>
    <dbReference type="NCBI Taxonomy" id="3659"/>
    <lineage>
        <taxon>Eukaryota</taxon>
        <taxon>Viridiplantae</taxon>
        <taxon>Streptophyta</taxon>
        <taxon>Embryophyta</taxon>
        <taxon>Tracheophyta</taxon>
        <taxon>Spermatophyta</taxon>
        <taxon>Magnoliopsida</taxon>
        <taxon>eudicotyledons</taxon>
        <taxon>Gunneridae</taxon>
        <taxon>Pentapetalae</taxon>
        <taxon>rosids</taxon>
        <taxon>fabids</taxon>
        <taxon>Cucurbitales</taxon>
        <taxon>Cucurbitaceae</taxon>
        <taxon>Benincaseae</taxon>
        <taxon>Cucumis</taxon>
    </lineage>
</organism>
<name>A0A0A0KAU6_CUCSA</name>
<protein>
    <submittedName>
        <fullName evidence="1">Uncharacterized protein</fullName>
    </submittedName>
</protein>
<keyword evidence="2" id="KW-1185">Reference proteome</keyword>